<organism evidence="4 5">
    <name type="scientific">Bosea lathyri</name>
    <dbReference type="NCBI Taxonomy" id="1036778"/>
    <lineage>
        <taxon>Bacteria</taxon>
        <taxon>Pseudomonadati</taxon>
        <taxon>Pseudomonadota</taxon>
        <taxon>Alphaproteobacteria</taxon>
        <taxon>Hyphomicrobiales</taxon>
        <taxon>Boseaceae</taxon>
        <taxon>Bosea</taxon>
    </lineage>
</organism>
<dbReference type="RefSeq" id="WP_103871622.1">
    <property type="nucleotide sequence ID" value="NZ_FNUY01000002.1"/>
</dbReference>
<keyword evidence="5" id="KW-1185">Reference proteome</keyword>
<dbReference type="NCBIfam" id="NF008024">
    <property type="entry name" value="PRK10754.1"/>
    <property type="match status" value="1"/>
</dbReference>
<name>A0A1H5VPU1_9HYPH</name>
<dbReference type="InterPro" id="IPR002364">
    <property type="entry name" value="Quin_OxRdtase/zeta-crystal_CS"/>
</dbReference>
<dbReference type="GO" id="GO:0008270">
    <property type="term" value="F:zinc ion binding"/>
    <property type="evidence" value="ECO:0007669"/>
    <property type="project" value="InterPro"/>
</dbReference>
<dbReference type="SUPFAM" id="SSF50129">
    <property type="entry name" value="GroES-like"/>
    <property type="match status" value="1"/>
</dbReference>
<dbReference type="Gene3D" id="3.40.50.720">
    <property type="entry name" value="NAD(P)-binding Rossmann-like Domain"/>
    <property type="match status" value="1"/>
</dbReference>
<evidence type="ECO:0000313" key="4">
    <source>
        <dbReference type="EMBL" id="SEF89309.1"/>
    </source>
</evidence>
<keyword evidence="1" id="KW-0521">NADP</keyword>
<dbReference type="GO" id="GO:0035925">
    <property type="term" value="F:mRNA 3'-UTR AU-rich region binding"/>
    <property type="evidence" value="ECO:0007669"/>
    <property type="project" value="TreeGrafter"/>
</dbReference>
<feature type="domain" description="Enoyl reductase (ER)" evidence="3">
    <location>
        <begin position="11"/>
        <end position="322"/>
    </location>
</feature>
<dbReference type="GO" id="GO:0070402">
    <property type="term" value="F:NADPH binding"/>
    <property type="evidence" value="ECO:0007669"/>
    <property type="project" value="TreeGrafter"/>
</dbReference>
<dbReference type="Pfam" id="PF08240">
    <property type="entry name" value="ADH_N"/>
    <property type="match status" value="1"/>
</dbReference>
<dbReference type="SUPFAM" id="SSF51735">
    <property type="entry name" value="NAD(P)-binding Rossmann-fold domains"/>
    <property type="match status" value="1"/>
</dbReference>
<dbReference type="GO" id="GO:0005829">
    <property type="term" value="C:cytosol"/>
    <property type="evidence" value="ECO:0007669"/>
    <property type="project" value="TreeGrafter"/>
</dbReference>
<dbReference type="FunFam" id="3.40.50.720:FF:000053">
    <property type="entry name" value="Quinone oxidoreductase 1"/>
    <property type="match status" value="1"/>
</dbReference>
<dbReference type="AlphaFoldDB" id="A0A1H5VPU1"/>
<dbReference type="InterPro" id="IPR020843">
    <property type="entry name" value="ER"/>
</dbReference>
<keyword evidence="2" id="KW-0560">Oxidoreductase</keyword>
<dbReference type="PROSITE" id="PS01162">
    <property type="entry name" value="QOR_ZETA_CRYSTAL"/>
    <property type="match status" value="1"/>
</dbReference>
<proteinExistence type="predicted"/>
<evidence type="ECO:0000256" key="1">
    <source>
        <dbReference type="ARBA" id="ARBA00022857"/>
    </source>
</evidence>
<dbReference type="GO" id="GO:0003960">
    <property type="term" value="F:quinone reductase (NADPH) activity"/>
    <property type="evidence" value="ECO:0007669"/>
    <property type="project" value="InterPro"/>
</dbReference>
<dbReference type="InterPro" id="IPR047618">
    <property type="entry name" value="QOR-like"/>
</dbReference>
<dbReference type="InterPro" id="IPR013149">
    <property type="entry name" value="ADH-like_C"/>
</dbReference>
<dbReference type="InterPro" id="IPR036291">
    <property type="entry name" value="NAD(P)-bd_dom_sf"/>
</dbReference>
<evidence type="ECO:0000259" key="3">
    <source>
        <dbReference type="SMART" id="SM00829"/>
    </source>
</evidence>
<gene>
    <name evidence="4" type="ORF">SAMN04488115_102387</name>
</gene>
<dbReference type="SMART" id="SM00829">
    <property type="entry name" value="PKS_ER"/>
    <property type="match status" value="1"/>
</dbReference>
<dbReference type="OrthoDB" id="9805883at2"/>
<evidence type="ECO:0000313" key="5">
    <source>
        <dbReference type="Proteomes" id="UP000236743"/>
    </source>
</evidence>
<dbReference type="Proteomes" id="UP000236743">
    <property type="component" value="Unassembled WGS sequence"/>
</dbReference>
<dbReference type="Gene3D" id="3.90.180.10">
    <property type="entry name" value="Medium-chain alcohol dehydrogenases, catalytic domain"/>
    <property type="match status" value="1"/>
</dbReference>
<dbReference type="EMBL" id="FNUY01000002">
    <property type="protein sequence ID" value="SEF89309.1"/>
    <property type="molecule type" value="Genomic_DNA"/>
</dbReference>
<dbReference type="PANTHER" id="PTHR48106">
    <property type="entry name" value="QUINONE OXIDOREDUCTASE PIG3-RELATED"/>
    <property type="match status" value="1"/>
</dbReference>
<dbReference type="PANTHER" id="PTHR48106:SF13">
    <property type="entry name" value="QUINONE OXIDOREDUCTASE-RELATED"/>
    <property type="match status" value="1"/>
</dbReference>
<accession>A0A1H5VPU1</accession>
<dbReference type="InterPro" id="IPR013154">
    <property type="entry name" value="ADH-like_N"/>
</dbReference>
<sequence length="324" mass="33973">MVKAIRIHKIGGPEVLQFEDITLPAPGPGELLVKNRAIGLNFIDTYFRSGLYPVPQMPFVPGNEGAGEVLAVGPNVTEFKPGDRVAYVATLGSYAQERVVAAASVVALPDAVSFEAAASMMLKGLTAEYLLHRTYKVKSGDTILVHAAAGGTGLILCQWGKALGATVIGTVGSQEKADLARAHGADHTILYREENFPARVKELTGGKLCGVVYDGVGKDTFLPSLDCLRPFGVLASFGNASGPVEPFNLGLLGPKGSLYVTRPTLFTHIASRATMVEMAKNLFDTVASGKVKVPVNATFALADAANAHRALEGRGTTGSTVLIP</sequence>
<reference evidence="4 5" key="1">
    <citation type="submission" date="2016-10" db="EMBL/GenBank/DDBJ databases">
        <authorList>
            <person name="de Groot N.N."/>
        </authorList>
    </citation>
    <scope>NUCLEOTIDE SEQUENCE [LARGE SCALE GENOMIC DNA]</scope>
    <source>
        <strain evidence="4 5">DSM 26656</strain>
    </source>
</reference>
<protein>
    <submittedName>
        <fullName evidence="4">NADPH2:quinone reductase</fullName>
    </submittedName>
</protein>
<evidence type="ECO:0000256" key="2">
    <source>
        <dbReference type="ARBA" id="ARBA00023002"/>
    </source>
</evidence>
<dbReference type="InterPro" id="IPR011032">
    <property type="entry name" value="GroES-like_sf"/>
</dbReference>
<dbReference type="CDD" id="cd05286">
    <property type="entry name" value="QOR2"/>
    <property type="match status" value="1"/>
</dbReference>
<dbReference type="Pfam" id="PF00107">
    <property type="entry name" value="ADH_zinc_N"/>
    <property type="match status" value="1"/>
</dbReference>